<comment type="caution">
    <text evidence="3">The sequence shown here is derived from an EMBL/GenBank/DDBJ whole genome shotgun (WGS) entry which is preliminary data.</text>
</comment>
<dbReference type="Pfam" id="PF01478">
    <property type="entry name" value="Peptidase_A24"/>
    <property type="match status" value="1"/>
</dbReference>
<protein>
    <recommendedName>
        <fullName evidence="2">Prepilin type IV endopeptidase peptidase domain-containing protein</fullName>
    </recommendedName>
</protein>
<accession>A0ABM8VE94</accession>
<keyword evidence="1" id="KW-0472">Membrane</keyword>
<sequence length="173" mass="18330">MIAYWLAAALLLIAFVTDTRRQKIPNLLNLTGVVAGLALHTITNGWEGFVFAAVGLICGLLPMLALYAIGAVGAGDVKFFAALGAITGAGFSIYAMTASLLLAGAGGLAFLLCRTEGLLRLKAVALRLLQLFVFRDTTALRTALAKSESQLRFPFMWAVLPGTACAFMQLYAQ</sequence>
<keyword evidence="1" id="KW-0812">Transmembrane</keyword>
<reference evidence="3 4" key="1">
    <citation type="submission" date="2021-06" db="EMBL/GenBank/DDBJ databases">
        <authorList>
            <person name="Criscuolo A."/>
        </authorList>
    </citation>
    <scope>NUCLEOTIDE SEQUENCE [LARGE SCALE GENOMIC DNA]</scope>
    <source>
        <strain evidence="4">CIP 111802</strain>
    </source>
</reference>
<dbReference type="RefSeq" id="WP_218097933.1">
    <property type="nucleotide sequence ID" value="NZ_CAJVCE010000003.1"/>
</dbReference>
<evidence type="ECO:0000259" key="2">
    <source>
        <dbReference type="Pfam" id="PF01478"/>
    </source>
</evidence>
<evidence type="ECO:0000313" key="4">
    <source>
        <dbReference type="Proteomes" id="UP000730618"/>
    </source>
</evidence>
<evidence type="ECO:0000313" key="3">
    <source>
        <dbReference type="EMBL" id="CAG7630011.1"/>
    </source>
</evidence>
<proteinExistence type="predicted"/>
<dbReference type="InterPro" id="IPR000045">
    <property type="entry name" value="Prepilin_IV_endopep_pep"/>
</dbReference>
<evidence type="ECO:0000256" key="1">
    <source>
        <dbReference type="SAM" id="Phobius"/>
    </source>
</evidence>
<keyword evidence="1" id="KW-1133">Transmembrane helix</keyword>
<organism evidence="3 4">
    <name type="scientific">Paenibacillus allorhizosphaerae</name>
    <dbReference type="NCBI Taxonomy" id="2849866"/>
    <lineage>
        <taxon>Bacteria</taxon>
        <taxon>Bacillati</taxon>
        <taxon>Bacillota</taxon>
        <taxon>Bacilli</taxon>
        <taxon>Bacillales</taxon>
        <taxon>Paenibacillaceae</taxon>
        <taxon>Paenibacillus</taxon>
    </lineage>
</organism>
<dbReference type="EMBL" id="CAJVCE010000003">
    <property type="protein sequence ID" value="CAG7630011.1"/>
    <property type="molecule type" value="Genomic_DNA"/>
</dbReference>
<name>A0ABM8VE94_9BACL</name>
<keyword evidence="4" id="KW-1185">Reference proteome</keyword>
<feature type="domain" description="Prepilin type IV endopeptidase peptidase" evidence="2">
    <location>
        <begin position="6"/>
        <end position="105"/>
    </location>
</feature>
<dbReference type="Proteomes" id="UP000730618">
    <property type="component" value="Unassembled WGS sequence"/>
</dbReference>
<feature type="transmembrane region" description="Helical" evidence="1">
    <location>
        <begin position="45"/>
        <end position="67"/>
    </location>
</feature>
<feature type="transmembrane region" description="Helical" evidence="1">
    <location>
        <begin position="79"/>
        <end position="112"/>
    </location>
</feature>
<gene>
    <name evidence="3" type="ORF">PAECIP111802_01610</name>
</gene>